<evidence type="ECO:0000256" key="10">
    <source>
        <dbReference type="ARBA" id="ARBA00023180"/>
    </source>
</evidence>
<dbReference type="OrthoDB" id="5512589at2759"/>
<dbReference type="Gene3D" id="3.90.550.50">
    <property type="match status" value="1"/>
</dbReference>
<keyword evidence="7 11" id="KW-1133">Transmembrane helix</keyword>
<organism evidence="12 13">
    <name type="scientific">Bombyx mandarina</name>
    <name type="common">Wild silk moth</name>
    <name type="synonym">Wild silkworm</name>
    <dbReference type="NCBI Taxonomy" id="7092"/>
    <lineage>
        <taxon>Eukaryota</taxon>
        <taxon>Metazoa</taxon>
        <taxon>Ecdysozoa</taxon>
        <taxon>Arthropoda</taxon>
        <taxon>Hexapoda</taxon>
        <taxon>Insecta</taxon>
        <taxon>Pterygota</taxon>
        <taxon>Neoptera</taxon>
        <taxon>Endopterygota</taxon>
        <taxon>Lepidoptera</taxon>
        <taxon>Glossata</taxon>
        <taxon>Ditrysia</taxon>
        <taxon>Bombycoidea</taxon>
        <taxon>Bombycidae</taxon>
        <taxon>Bombycinae</taxon>
        <taxon>Bombyx</taxon>
    </lineage>
</organism>
<reference evidence="13" key="1">
    <citation type="submission" date="2025-08" db="UniProtKB">
        <authorList>
            <consortium name="RefSeq"/>
        </authorList>
    </citation>
    <scope>IDENTIFICATION</scope>
    <source>
        <tissue evidence="13">Silk gland</tissue>
    </source>
</reference>
<evidence type="ECO:0000256" key="7">
    <source>
        <dbReference type="ARBA" id="ARBA00022989"/>
    </source>
</evidence>
<dbReference type="PANTHER" id="PTHR11214">
    <property type="entry name" value="BETA-1,3-N-ACETYLGLUCOSAMINYLTRANSFERASE"/>
    <property type="match status" value="1"/>
</dbReference>
<dbReference type="InterPro" id="IPR002659">
    <property type="entry name" value="Glyco_trans_31"/>
</dbReference>
<keyword evidence="6" id="KW-0735">Signal-anchor</keyword>
<evidence type="ECO:0000256" key="6">
    <source>
        <dbReference type="ARBA" id="ARBA00022968"/>
    </source>
</evidence>
<feature type="transmembrane region" description="Helical" evidence="11">
    <location>
        <begin position="57"/>
        <end position="79"/>
    </location>
</feature>
<name>A0A6J2KD05_BOMMA</name>
<evidence type="ECO:0000256" key="8">
    <source>
        <dbReference type="ARBA" id="ARBA00023034"/>
    </source>
</evidence>
<dbReference type="GO" id="GO:0016758">
    <property type="term" value="F:hexosyltransferase activity"/>
    <property type="evidence" value="ECO:0007669"/>
    <property type="project" value="InterPro"/>
</dbReference>
<evidence type="ECO:0000256" key="9">
    <source>
        <dbReference type="ARBA" id="ARBA00023136"/>
    </source>
</evidence>
<dbReference type="FunFam" id="3.90.550.50:FF:000001">
    <property type="entry name" value="Hexosyltransferase"/>
    <property type="match status" value="1"/>
</dbReference>
<keyword evidence="8" id="KW-0333">Golgi apparatus</keyword>
<evidence type="ECO:0000256" key="5">
    <source>
        <dbReference type="ARBA" id="ARBA00022692"/>
    </source>
</evidence>
<keyword evidence="12" id="KW-1185">Reference proteome</keyword>
<dbReference type="Proteomes" id="UP000504629">
    <property type="component" value="Unplaced"/>
</dbReference>
<dbReference type="PANTHER" id="PTHR11214:SF314">
    <property type="entry name" value="HEXOSYLTRANSFERASE"/>
    <property type="match status" value="1"/>
</dbReference>
<evidence type="ECO:0000313" key="13">
    <source>
        <dbReference type="RefSeq" id="XP_028039835.1"/>
    </source>
</evidence>
<dbReference type="GO" id="GO:0000139">
    <property type="term" value="C:Golgi membrane"/>
    <property type="evidence" value="ECO:0007669"/>
    <property type="project" value="UniProtKB-SubCell"/>
</dbReference>
<dbReference type="Pfam" id="PF01762">
    <property type="entry name" value="Galactosyl_T"/>
    <property type="match status" value="1"/>
</dbReference>
<comment type="subcellular location">
    <subcellularLocation>
        <location evidence="1">Golgi apparatus membrane</location>
        <topology evidence="1">Single-pass type II membrane protein</topology>
    </subcellularLocation>
</comment>
<dbReference type="GeneID" id="114250240"/>
<evidence type="ECO:0000256" key="3">
    <source>
        <dbReference type="ARBA" id="ARBA00022676"/>
    </source>
</evidence>
<proteinExistence type="inferred from homology"/>
<dbReference type="AlphaFoldDB" id="A0A6J2KD05"/>
<keyword evidence="3" id="KW-0328">Glycosyltransferase</keyword>
<gene>
    <name evidence="13" type="primary">LOC114250240</name>
</gene>
<dbReference type="RefSeq" id="XP_028039835.1">
    <property type="nucleotide sequence ID" value="XM_028184034.1"/>
</dbReference>
<accession>A0A6J2KD05</accession>
<protein>
    <submittedName>
        <fullName evidence="13">Uncharacterized protein LOC114250240 isoform X2</fullName>
    </submittedName>
</protein>
<evidence type="ECO:0000256" key="4">
    <source>
        <dbReference type="ARBA" id="ARBA00022679"/>
    </source>
</evidence>
<evidence type="ECO:0000313" key="12">
    <source>
        <dbReference type="Proteomes" id="UP000504629"/>
    </source>
</evidence>
<keyword evidence="4" id="KW-0808">Transferase</keyword>
<dbReference type="GO" id="GO:0006493">
    <property type="term" value="P:protein O-linked glycosylation"/>
    <property type="evidence" value="ECO:0007669"/>
    <property type="project" value="TreeGrafter"/>
</dbReference>
<evidence type="ECO:0000256" key="11">
    <source>
        <dbReference type="SAM" id="Phobius"/>
    </source>
</evidence>
<sequence>MEYSPSHKNWHDEERYHVHSDESPVLSYRHEKYKNYTQYSNVKSVKEEVKKRSTFSILAKFFLFSSAVILFCVLMYIPVYNKANNQISKAIVSGWSVHSNRDTKLYVRPQNVTVVHEPTALCTGAGLFLLIVVCSATGNFEQRQAIRDTWGSQARYTEIRKVSVKIREKYKNYNYSYDLIGKSKRMKREIADLSNLLPHLAAALRDNVDNLESEAPEKRFDDEMLPEFDMNREIGEQTENYDYNFESNVMRIPPRGFEDNPDLDKVLSILKLDKRFLKVEEKLRNTKVEPDFKLAFILGLPVNDSNSAVQRKIDEEIDKYGDIIQEDFIDSYNNLTLKSIMMLKWINNKCKDKVRYILKTDDDMYINVVNLVNNLRNKSKEFDERPSKGPGEREYLLLGDLICGARPVQDANNKWYSPRYMYNARVYPKYLSGTGYVMSVDAAAALYRAALNTNYFHLEDIYITGMCAMGARPLLVARDDPLFSYSRLRGGAACSAHARVTAHRVGPPHMRSLDRMLTDQRTVDKCERVRLTEVRKRMLRPKIPTKKLTKHWTGHLRSSAKVT</sequence>
<keyword evidence="9 11" id="KW-0472">Membrane</keyword>
<keyword evidence="10" id="KW-0325">Glycoprotein</keyword>
<comment type="similarity">
    <text evidence="2">Belongs to the glycosyltransferase 31 family.</text>
</comment>
<evidence type="ECO:0000256" key="1">
    <source>
        <dbReference type="ARBA" id="ARBA00004323"/>
    </source>
</evidence>
<evidence type="ECO:0000256" key="2">
    <source>
        <dbReference type="ARBA" id="ARBA00008661"/>
    </source>
</evidence>
<keyword evidence="5 11" id="KW-0812">Transmembrane</keyword>